<protein>
    <submittedName>
        <fullName evidence="5">AraC family transcriptional regulator</fullName>
    </submittedName>
</protein>
<dbReference type="PROSITE" id="PS01124">
    <property type="entry name" value="HTH_ARAC_FAMILY_2"/>
    <property type="match status" value="1"/>
</dbReference>
<dbReference type="Pfam" id="PF14525">
    <property type="entry name" value="AraC_binding_2"/>
    <property type="match status" value="1"/>
</dbReference>
<dbReference type="Pfam" id="PF12833">
    <property type="entry name" value="HTH_18"/>
    <property type="match status" value="1"/>
</dbReference>
<keyword evidence="2" id="KW-0238">DNA-binding</keyword>
<dbReference type="PROSITE" id="PS00041">
    <property type="entry name" value="HTH_ARAC_FAMILY_1"/>
    <property type="match status" value="1"/>
</dbReference>
<proteinExistence type="predicted"/>
<dbReference type="SUPFAM" id="SSF46689">
    <property type="entry name" value="Homeodomain-like"/>
    <property type="match status" value="1"/>
</dbReference>
<dbReference type="PANTHER" id="PTHR46796">
    <property type="entry name" value="HTH-TYPE TRANSCRIPTIONAL ACTIVATOR RHAS-RELATED"/>
    <property type="match status" value="1"/>
</dbReference>
<dbReference type="InterPro" id="IPR035418">
    <property type="entry name" value="AraC-bd_2"/>
</dbReference>
<dbReference type="EMBL" id="QDFT01000031">
    <property type="protein sequence ID" value="PVE68116.1"/>
    <property type="molecule type" value="Genomic_DNA"/>
</dbReference>
<reference evidence="5 6" key="1">
    <citation type="submission" date="2018-04" db="EMBL/GenBank/DDBJ databases">
        <authorList>
            <person name="Go L.Y."/>
            <person name="Mitchell J.A."/>
        </authorList>
    </citation>
    <scope>NUCLEOTIDE SEQUENCE [LARGE SCALE GENOMIC DNA]</scope>
    <source>
        <strain evidence="5 6">TPD7010</strain>
    </source>
</reference>
<evidence type="ECO:0000256" key="2">
    <source>
        <dbReference type="ARBA" id="ARBA00023125"/>
    </source>
</evidence>
<dbReference type="PANTHER" id="PTHR46796:SF6">
    <property type="entry name" value="ARAC SUBFAMILY"/>
    <property type="match status" value="1"/>
</dbReference>
<name>A0A2T7W9V4_MICTE</name>
<evidence type="ECO:0000259" key="4">
    <source>
        <dbReference type="PROSITE" id="PS01124"/>
    </source>
</evidence>
<organism evidence="5 6">
    <name type="scientific">Microbacterium testaceum</name>
    <name type="common">Aureobacterium testaceum</name>
    <name type="synonym">Brevibacterium testaceum</name>
    <dbReference type="NCBI Taxonomy" id="2033"/>
    <lineage>
        <taxon>Bacteria</taxon>
        <taxon>Bacillati</taxon>
        <taxon>Actinomycetota</taxon>
        <taxon>Actinomycetes</taxon>
        <taxon>Micrococcales</taxon>
        <taxon>Microbacteriaceae</taxon>
        <taxon>Microbacterium</taxon>
    </lineage>
</organism>
<dbReference type="InterPro" id="IPR050204">
    <property type="entry name" value="AraC_XylS_family_regulators"/>
</dbReference>
<dbReference type="Proteomes" id="UP000244649">
    <property type="component" value="Unassembled WGS sequence"/>
</dbReference>
<dbReference type="GO" id="GO:0003700">
    <property type="term" value="F:DNA-binding transcription factor activity"/>
    <property type="evidence" value="ECO:0007669"/>
    <property type="project" value="InterPro"/>
</dbReference>
<evidence type="ECO:0000313" key="6">
    <source>
        <dbReference type="Proteomes" id="UP000244649"/>
    </source>
</evidence>
<comment type="caution">
    <text evidence="5">The sequence shown here is derived from an EMBL/GenBank/DDBJ whole genome shotgun (WGS) entry which is preliminary data.</text>
</comment>
<feature type="domain" description="HTH araC/xylS-type" evidence="4">
    <location>
        <begin position="235"/>
        <end position="336"/>
    </location>
</feature>
<dbReference type="InterPro" id="IPR018060">
    <property type="entry name" value="HTH_AraC"/>
</dbReference>
<dbReference type="Gene3D" id="1.10.10.60">
    <property type="entry name" value="Homeodomain-like"/>
    <property type="match status" value="1"/>
</dbReference>
<dbReference type="AlphaFoldDB" id="A0A2T7W9V4"/>
<evidence type="ECO:0000256" key="1">
    <source>
        <dbReference type="ARBA" id="ARBA00023015"/>
    </source>
</evidence>
<dbReference type="RefSeq" id="WP_116538082.1">
    <property type="nucleotide sequence ID" value="NZ_QDFT01000031.1"/>
</dbReference>
<evidence type="ECO:0000313" key="5">
    <source>
        <dbReference type="EMBL" id="PVE68116.1"/>
    </source>
</evidence>
<sequence length="340" mass="36177">MDTSSGRTSRRLEAPAAPTLAAARAPLQPLGPWADAVTRSFVPLITHAPWGDAAERFRGRLSAQQLGGTRASIVAGSSVGVARTPREIARENPGYIKVGVQLGGSGVITQDGRDAVLRAGDFAVYDTTRPYALRFDEPFRMFVLMFPIEALHVDRGVLRAHTATRFGGGGATAAGVEGLASGFLCALGDAVDREILADRLSISDAAFDLLVAALTERADADGEGAASAQRRVLSTRVDAFIAAHLGDPHLSVPDIARAHHISVRALQKLFEGRGETVSGWIRQRRLEQTRRDLANAALVDRSIAAIGASWGFTDAAAFSRAFKNAYGLTPREYRAAGLRP</sequence>
<dbReference type="InterPro" id="IPR020449">
    <property type="entry name" value="Tscrpt_reg_AraC-type_HTH"/>
</dbReference>
<keyword evidence="3" id="KW-0804">Transcription</keyword>
<gene>
    <name evidence="5" type="ORF">DC432_11930</name>
</gene>
<dbReference type="GO" id="GO:0043565">
    <property type="term" value="F:sequence-specific DNA binding"/>
    <property type="evidence" value="ECO:0007669"/>
    <property type="project" value="InterPro"/>
</dbReference>
<dbReference type="InterPro" id="IPR018062">
    <property type="entry name" value="HTH_AraC-typ_CS"/>
</dbReference>
<accession>A0A2T7W9V4</accession>
<dbReference type="PRINTS" id="PR00032">
    <property type="entry name" value="HTHARAC"/>
</dbReference>
<dbReference type="InterPro" id="IPR009057">
    <property type="entry name" value="Homeodomain-like_sf"/>
</dbReference>
<dbReference type="SMART" id="SM00342">
    <property type="entry name" value="HTH_ARAC"/>
    <property type="match status" value="1"/>
</dbReference>
<keyword evidence="1" id="KW-0805">Transcription regulation</keyword>
<evidence type="ECO:0000256" key="3">
    <source>
        <dbReference type="ARBA" id="ARBA00023163"/>
    </source>
</evidence>